<proteinExistence type="predicted"/>
<feature type="region of interest" description="Disordered" evidence="1">
    <location>
        <begin position="108"/>
        <end position="133"/>
    </location>
</feature>
<evidence type="ECO:0000256" key="1">
    <source>
        <dbReference type="SAM" id="MobiDB-lite"/>
    </source>
</evidence>
<feature type="domain" description="TPX2 central" evidence="2">
    <location>
        <begin position="35"/>
        <end position="116"/>
    </location>
</feature>
<name>A0ABR0CHR7_9LAMI</name>
<evidence type="ECO:0000259" key="2">
    <source>
        <dbReference type="Pfam" id="PF12214"/>
    </source>
</evidence>
<dbReference type="Proteomes" id="UP001291926">
    <property type="component" value="Unassembled WGS sequence"/>
</dbReference>
<gene>
    <name evidence="3" type="ORF">RD792_015849</name>
</gene>
<comment type="caution">
    <text evidence="3">The sequence shown here is derived from an EMBL/GenBank/DDBJ whole genome shotgun (WGS) entry which is preliminary data.</text>
</comment>
<keyword evidence="4" id="KW-1185">Reference proteome</keyword>
<dbReference type="InterPro" id="IPR027330">
    <property type="entry name" value="TPX2_central_dom"/>
</dbReference>
<dbReference type="PANTHER" id="PTHR14326">
    <property type="entry name" value="TARGETING PROTEIN FOR XKLP2"/>
    <property type="match status" value="1"/>
</dbReference>
<evidence type="ECO:0000313" key="3">
    <source>
        <dbReference type="EMBL" id="KAK4476689.1"/>
    </source>
</evidence>
<organism evidence="3 4">
    <name type="scientific">Penstemon davidsonii</name>
    <dbReference type="NCBI Taxonomy" id="160366"/>
    <lineage>
        <taxon>Eukaryota</taxon>
        <taxon>Viridiplantae</taxon>
        <taxon>Streptophyta</taxon>
        <taxon>Embryophyta</taxon>
        <taxon>Tracheophyta</taxon>
        <taxon>Spermatophyta</taxon>
        <taxon>Magnoliopsida</taxon>
        <taxon>eudicotyledons</taxon>
        <taxon>Gunneridae</taxon>
        <taxon>Pentapetalae</taxon>
        <taxon>asterids</taxon>
        <taxon>lamiids</taxon>
        <taxon>Lamiales</taxon>
        <taxon>Plantaginaceae</taxon>
        <taxon>Cheloneae</taxon>
        <taxon>Penstemon</taxon>
    </lineage>
</organism>
<dbReference type="Pfam" id="PF12214">
    <property type="entry name" value="TPX2_importin"/>
    <property type="match status" value="1"/>
</dbReference>
<evidence type="ECO:0000313" key="4">
    <source>
        <dbReference type="Proteomes" id="UP001291926"/>
    </source>
</evidence>
<dbReference type="InterPro" id="IPR009675">
    <property type="entry name" value="TPX2_fam"/>
</dbReference>
<dbReference type="EMBL" id="JAYDYQ010002688">
    <property type="protein sequence ID" value="KAK4476689.1"/>
    <property type="molecule type" value="Genomic_DNA"/>
</dbReference>
<dbReference type="PANTHER" id="PTHR14326:SF44">
    <property type="entry name" value="TARGETING PROTEIN FOR XKLP2"/>
    <property type="match status" value="1"/>
</dbReference>
<accession>A0ABR0CHR7</accession>
<reference evidence="3 4" key="1">
    <citation type="journal article" date="2023" name="bioRxiv">
        <title>Genome report: Whole genome sequence and annotation of Penstemon davidsonii.</title>
        <authorList>
            <person name="Ostevik K.L."/>
            <person name="Alabady M."/>
            <person name="Zhang M."/>
            <person name="Rausher M.D."/>
        </authorList>
    </citation>
    <scope>NUCLEOTIDE SEQUENCE [LARGE SCALE GENOMIC DNA]</scope>
    <source>
        <strain evidence="3">DNT005</strain>
        <tissue evidence="3">Whole leaf</tissue>
    </source>
</reference>
<protein>
    <recommendedName>
        <fullName evidence="2">TPX2 central domain-containing protein</fullName>
    </recommendedName>
</protein>
<feature type="compositionally biased region" description="Low complexity" evidence="1">
    <location>
        <begin position="122"/>
        <end position="133"/>
    </location>
</feature>
<sequence>MYVDYGVLLIKFIVGIREVSLSRSSSLSHTKSKLTATRPKTHELITSQLIRPVRIISSAELEEELMAKIPKFKAHRINKKTLEAPALQRSTHHTPEFKEFHLETMSRANQNQWKHHLTAPKSPSSDISSCSSS</sequence>